<proteinExistence type="predicted"/>
<keyword evidence="3" id="KW-1185">Reference proteome</keyword>
<gene>
    <name evidence="2" type="ORF">SASPL_130023</name>
</gene>
<comment type="caution">
    <text evidence="2">The sequence shown here is derived from an EMBL/GenBank/DDBJ whole genome shotgun (WGS) entry which is preliminary data.</text>
</comment>
<feature type="region of interest" description="Disordered" evidence="1">
    <location>
        <begin position="73"/>
        <end position="93"/>
    </location>
</feature>
<accession>A0A8X8X844</accession>
<reference evidence="2" key="2">
    <citation type="submission" date="2020-08" db="EMBL/GenBank/DDBJ databases">
        <title>Plant Genome Project.</title>
        <authorList>
            <person name="Zhang R.-G."/>
        </authorList>
    </citation>
    <scope>NUCLEOTIDE SEQUENCE</scope>
    <source>
        <strain evidence="2">Huo1</strain>
        <tissue evidence="2">Leaf</tissue>
    </source>
</reference>
<feature type="compositionally biased region" description="Polar residues" evidence="1">
    <location>
        <begin position="73"/>
        <end position="82"/>
    </location>
</feature>
<organism evidence="2">
    <name type="scientific">Salvia splendens</name>
    <name type="common">Scarlet sage</name>
    <dbReference type="NCBI Taxonomy" id="180675"/>
    <lineage>
        <taxon>Eukaryota</taxon>
        <taxon>Viridiplantae</taxon>
        <taxon>Streptophyta</taxon>
        <taxon>Embryophyta</taxon>
        <taxon>Tracheophyta</taxon>
        <taxon>Spermatophyta</taxon>
        <taxon>Magnoliopsida</taxon>
        <taxon>eudicotyledons</taxon>
        <taxon>Gunneridae</taxon>
        <taxon>Pentapetalae</taxon>
        <taxon>asterids</taxon>
        <taxon>lamiids</taxon>
        <taxon>Lamiales</taxon>
        <taxon>Lamiaceae</taxon>
        <taxon>Nepetoideae</taxon>
        <taxon>Mentheae</taxon>
        <taxon>Salviinae</taxon>
        <taxon>Salvia</taxon>
        <taxon>Salvia subgen. Calosphace</taxon>
        <taxon>core Calosphace</taxon>
    </lineage>
</organism>
<dbReference type="Proteomes" id="UP000298416">
    <property type="component" value="Unassembled WGS sequence"/>
</dbReference>
<dbReference type="EMBL" id="PNBA02000011">
    <property type="protein sequence ID" value="KAG6407041.1"/>
    <property type="molecule type" value="Genomic_DNA"/>
</dbReference>
<protein>
    <submittedName>
        <fullName evidence="2">Uncharacterized protein</fullName>
    </submittedName>
</protein>
<sequence>MKAKQACDLVAPLELPHSLHAFHRVCSTDDLNVAWMISISQLCNVKIMKKHTTGCWQELETLTGTALFWGTKSLNTSSTSPSRDAKSTEVMAD</sequence>
<name>A0A8X8X844_SALSN</name>
<evidence type="ECO:0000313" key="3">
    <source>
        <dbReference type="Proteomes" id="UP000298416"/>
    </source>
</evidence>
<evidence type="ECO:0000313" key="2">
    <source>
        <dbReference type="EMBL" id="KAG6407041.1"/>
    </source>
</evidence>
<evidence type="ECO:0000256" key="1">
    <source>
        <dbReference type="SAM" id="MobiDB-lite"/>
    </source>
</evidence>
<reference evidence="2" key="1">
    <citation type="submission" date="2018-01" db="EMBL/GenBank/DDBJ databases">
        <authorList>
            <person name="Mao J.F."/>
        </authorList>
    </citation>
    <scope>NUCLEOTIDE SEQUENCE</scope>
    <source>
        <strain evidence="2">Huo1</strain>
        <tissue evidence="2">Leaf</tissue>
    </source>
</reference>
<dbReference type="AlphaFoldDB" id="A0A8X8X844"/>